<dbReference type="Gene3D" id="1.10.1200.10">
    <property type="entry name" value="ACP-like"/>
    <property type="match status" value="1"/>
</dbReference>
<dbReference type="Proteomes" id="UP001371391">
    <property type="component" value="Unassembled WGS sequence"/>
</dbReference>
<dbReference type="EMBL" id="JBAKAW010000007">
    <property type="protein sequence ID" value="MEL0655030.1"/>
    <property type="molecule type" value="Genomic_DNA"/>
</dbReference>
<dbReference type="SUPFAM" id="SSF47336">
    <property type="entry name" value="ACP-like"/>
    <property type="match status" value="1"/>
</dbReference>
<dbReference type="RefSeq" id="WP_341602307.1">
    <property type="nucleotide sequence ID" value="NZ_JBAKAW010000007.1"/>
</dbReference>
<name>A0ABU9GZQ4_9GAMM</name>
<keyword evidence="2" id="KW-1185">Reference proteome</keyword>
<reference evidence="1 2" key="1">
    <citation type="submission" date="2024-02" db="EMBL/GenBank/DDBJ databases">
        <title>Bacteria isolated from the canopy kelp, Nereocystis luetkeana.</title>
        <authorList>
            <person name="Pfister C.A."/>
            <person name="Younker I.T."/>
            <person name="Light S.H."/>
        </authorList>
    </citation>
    <scope>NUCLEOTIDE SEQUENCE [LARGE SCALE GENOMIC DNA]</scope>
    <source>
        <strain evidence="1 2">TI.1.03</strain>
    </source>
</reference>
<evidence type="ECO:0000313" key="2">
    <source>
        <dbReference type="Proteomes" id="UP001371391"/>
    </source>
</evidence>
<comment type="caution">
    <text evidence="1">The sequence shown here is derived from an EMBL/GenBank/DDBJ whole genome shotgun (WGS) entry which is preliminary data.</text>
</comment>
<gene>
    <name evidence="1" type="ORF">V6257_08325</name>
</gene>
<accession>A0ABU9GZQ4</accession>
<evidence type="ECO:0000313" key="1">
    <source>
        <dbReference type="EMBL" id="MEL0655030.1"/>
    </source>
</evidence>
<organism evidence="1 2">
    <name type="scientific">Pseudoalteromonas issachenkonii</name>
    <dbReference type="NCBI Taxonomy" id="152297"/>
    <lineage>
        <taxon>Bacteria</taxon>
        <taxon>Pseudomonadati</taxon>
        <taxon>Pseudomonadota</taxon>
        <taxon>Gammaproteobacteria</taxon>
        <taxon>Alteromonadales</taxon>
        <taxon>Pseudoalteromonadaceae</taxon>
        <taxon>Pseudoalteromonas</taxon>
    </lineage>
</organism>
<dbReference type="InterPro" id="IPR010862">
    <property type="entry name" value="DUF1493"/>
</dbReference>
<dbReference type="InterPro" id="IPR036736">
    <property type="entry name" value="ACP-like_sf"/>
</dbReference>
<proteinExistence type="predicted"/>
<protein>
    <submittedName>
        <fullName evidence="1">DUF1493 family protein</fullName>
    </submittedName>
</protein>
<dbReference type="Pfam" id="PF07377">
    <property type="entry name" value="DUF1493"/>
    <property type="match status" value="1"/>
</dbReference>
<sequence length="110" mass="13030">MIRDKVVEIISQEMNLPIESISMDSTFLVDLNIDGDDAWEVFERCYEQFNLDLCNFKFTDYFSSEPCYKGAFYMFRKLKLKDEHLARKKERFTVADLVNACEQGDFEKLV</sequence>